<dbReference type="EMBL" id="JBDIME010000001">
    <property type="protein sequence ID" value="MEN2788393.1"/>
    <property type="molecule type" value="Genomic_DNA"/>
</dbReference>
<evidence type="ECO:0000313" key="3">
    <source>
        <dbReference type="EMBL" id="MEN2788393.1"/>
    </source>
</evidence>
<feature type="chain" id="PRO_5045610131" evidence="2">
    <location>
        <begin position="20"/>
        <end position="88"/>
    </location>
</feature>
<evidence type="ECO:0000313" key="4">
    <source>
        <dbReference type="Proteomes" id="UP001419910"/>
    </source>
</evidence>
<dbReference type="RefSeq" id="WP_343888020.1">
    <property type="nucleotide sequence ID" value="NZ_BAAAEH010000005.1"/>
</dbReference>
<keyword evidence="4" id="KW-1185">Reference proteome</keyword>
<protein>
    <submittedName>
        <fullName evidence="3">Uncharacterized protein</fullName>
    </submittedName>
</protein>
<feature type="compositionally biased region" description="Polar residues" evidence="1">
    <location>
        <begin position="48"/>
        <end position="60"/>
    </location>
</feature>
<dbReference type="Proteomes" id="UP001419910">
    <property type="component" value="Unassembled WGS sequence"/>
</dbReference>
<evidence type="ECO:0000256" key="2">
    <source>
        <dbReference type="SAM" id="SignalP"/>
    </source>
</evidence>
<keyword evidence="2" id="KW-0732">Signal</keyword>
<name>A0ABU9XXV8_9SPHN</name>
<feature type="compositionally biased region" description="Low complexity" evidence="1">
    <location>
        <begin position="22"/>
        <end position="34"/>
    </location>
</feature>
<feature type="region of interest" description="Disordered" evidence="1">
    <location>
        <begin position="22"/>
        <end position="60"/>
    </location>
</feature>
<proteinExistence type="predicted"/>
<evidence type="ECO:0000256" key="1">
    <source>
        <dbReference type="SAM" id="MobiDB-lite"/>
    </source>
</evidence>
<comment type="caution">
    <text evidence="3">The sequence shown here is derived from an EMBL/GenBank/DDBJ whole genome shotgun (WGS) entry which is preliminary data.</text>
</comment>
<gene>
    <name evidence="3" type="ORF">ABC974_02050</name>
</gene>
<organism evidence="3 4">
    <name type="scientific">Sphingomonas oligophenolica</name>
    <dbReference type="NCBI Taxonomy" id="301154"/>
    <lineage>
        <taxon>Bacteria</taxon>
        <taxon>Pseudomonadati</taxon>
        <taxon>Pseudomonadota</taxon>
        <taxon>Alphaproteobacteria</taxon>
        <taxon>Sphingomonadales</taxon>
        <taxon>Sphingomonadaceae</taxon>
        <taxon>Sphingomonas</taxon>
    </lineage>
</organism>
<feature type="signal peptide" evidence="2">
    <location>
        <begin position="1"/>
        <end position="19"/>
    </location>
</feature>
<accession>A0ABU9XXV8</accession>
<sequence>MLKLVVALACLTLSVPSFAQEAAPSAPAGASDAAKPVKVKKPRRICRSDQSTTTRMTSQTCHTADEWAAIDRSNGQAPTVKQGGVTTY</sequence>
<reference evidence="3 4" key="1">
    <citation type="submission" date="2024-05" db="EMBL/GenBank/DDBJ databases">
        <authorList>
            <person name="Liu Q."/>
            <person name="Xin Y.-H."/>
        </authorList>
    </citation>
    <scope>NUCLEOTIDE SEQUENCE [LARGE SCALE GENOMIC DNA]</scope>
    <source>
        <strain evidence="3 4">CGMCC 1.10181</strain>
    </source>
</reference>